<reference evidence="2" key="1">
    <citation type="submission" date="2012-11" db="EMBL/GenBank/DDBJ databases">
        <authorList>
            <person name="Lucero-Rivera Y.E."/>
            <person name="Tovar-Ramirez D."/>
        </authorList>
    </citation>
    <scope>NUCLEOTIDE SEQUENCE [LARGE SCALE GENOMIC DNA]</scope>
    <source>
        <strain evidence="2">Araruama</strain>
    </source>
</reference>
<gene>
    <name evidence="1" type="ORF">OMM_04640</name>
</gene>
<dbReference type="EMBL" id="ATBP01001001">
    <property type="protein sequence ID" value="ETR68312.1"/>
    <property type="molecule type" value="Genomic_DNA"/>
</dbReference>
<proteinExistence type="predicted"/>
<dbReference type="Proteomes" id="UP000189670">
    <property type="component" value="Unassembled WGS sequence"/>
</dbReference>
<sequence length="208" mass="24089">MKKKREQNPTDTELNRKINKINDLVREIKHLHPVPDFDFFKLDTPPKLTKAFINHAGPEKDRGGAFLKYAYPNITKLADSFDFLYQENNPSQTIRFLSALVPPQEERDLGRYSYAVLLPKDFTNLSDNINPEEFLAALKQAGYLADDGLIIRDFNIDMPQVDKPQVALLPAKFIPYYDRLSEIVRRPLLVLAAHGRSNIMHFRKKKKH</sequence>
<organism evidence="1 2">
    <name type="scientific">Candidatus Magnetoglobus multicellularis str. Araruama</name>
    <dbReference type="NCBI Taxonomy" id="890399"/>
    <lineage>
        <taxon>Bacteria</taxon>
        <taxon>Pseudomonadati</taxon>
        <taxon>Thermodesulfobacteriota</taxon>
        <taxon>Desulfobacteria</taxon>
        <taxon>Desulfobacterales</taxon>
        <taxon>Desulfobacteraceae</taxon>
        <taxon>Candidatus Magnetoglobus</taxon>
    </lineage>
</organism>
<comment type="caution">
    <text evidence="1">The sequence shown here is derived from an EMBL/GenBank/DDBJ whole genome shotgun (WGS) entry which is preliminary data.</text>
</comment>
<accession>A0A1V1P0B6</accession>
<name>A0A1V1P0B6_9BACT</name>
<dbReference type="AlphaFoldDB" id="A0A1V1P0B6"/>
<protein>
    <submittedName>
        <fullName evidence="1">Uncharacterized protein</fullName>
    </submittedName>
</protein>
<evidence type="ECO:0000313" key="1">
    <source>
        <dbReference type="EMBL" id="ETR68312.1"/>
    </source>
</evidence>
<evidence type="ECO:0000313" key="2">
    <source>
        <dbReference type="Proteomes" id="UP000189670"/>
    </source>
</evidence>